<dbReference type="GO" id="GO:0009236">
    <property type="term" value="P:cobalamin biosynthetic process"/>
    <property type="evidence" value="ECO:0007669"/>
    <property type="project" value="InterPro"/>
</dbReference>
<keyword evidence="5" id="KW-1185">Reference proteome</keyword>
<evidence type="ECO:0000259" key="3">
    <source>
        <dbReference type="Pfam" id="PF11761"/>
    </source>
</evidence>
<dbReference type="Gene3D" id="3.30.420.180">
    <property type="entry name" value="CobE/GbiG C-terminal domain"/>
    <property type="match status" value="1"/>
</dbReference>
<sequence>MRIAIISVTAKGAARAGELAQALQCGTENHDIDQYAKTGRNPTGAAEYEHLGKLAGIIFNQYDALIFIMATGIVVRVIAPHVLDKRYDPAVVVMDDAGEHAISLLSGHLGGANELTRKVAAAMGAHPVITTATDVNQKPAADILAVKLDTALEPFDQLKLINAAIVNGDRVGFFLDHSLPNPTYYMNTAEEIGVQFLPMQLLSQAEQYDMAVVVSDKDLYVVKPCLFLRPATLVVGLGCRRGTAGAEILNAVADACKKIGRSMKSIAMLATTVAKEDEIGILAAAQQIEIPVEFYSNEELQECISRHQLKVSGFVEDKIGVGNVCEAAALLAGRTSRLLLDRTVYPNITVAITEVVSQ</sequence>
<protein>
    <submittedName>
        <fullName evidence="4">Cobalamin (Vitamin B12) biosynthesis CbiG protein</fullName>
    </submittedName>
</protein>
<feature type="domain" description="Cobalamin synthesis G N-terminal" evidence="2">
    <location>
        <begin position="58"/>
        <end position="134"/>
    </location>
</feature>
<dbReference type="PANTHER" id="PTHR37477">
    <property type="entry name" value="COBALT-PRECORRIN-5A HYDROLASE"/>
    <property type="match status" value="1"/>
</dbReference>
<organism evidence="4 5">
    <name type="scientific">Acetonema longum DSM 6540</name>
    <dbReference type="NCBI Taxonomy" id="1009370"/>
    <lineage>
        <taxon>Bacteria</taxon>
        <taxon>Bacillati</taxon>
        <taxon>Bacillota</taxon>
        <taxon>Negativicutes</taxon>
        <taxon>Acetonemataceae</taxon>
        <taxon>Acetonema</taxon>
    </lineage>
</organism>
<dbReference type="Pfam" id="PF11761">
    <property type="entry name" value="CbiG_mid"/>
    <property type="match status" value="1"/>
</dbReference>
<dbReference type="AlphaFoldDB" id="F7NPX1"/>
<dbReference type="InterPro" id="IPR038029">
    <property type="entry name" value="GbiG_N_sf"/>
</dbReference>
<dbReference type="SUPFAM" id="SSF159664">
    <property type="entry name" value="CobE/GbiG C-terminal domain-like"/>
    <property type="match status" value="1"/>
</dbReference>
<dbReference type="InterPro" id="IPR002750">
    <property type="entry name" value="CobE/GbiG_C"/>
</dbReference>
<evidence type="ECO:0000259" key="1">
    <source>
        <dbReference type="Pfam" id="PF01890"/>
    </source>
</evidence>
<dbReference type="InterPro" id="IPR036518">
    <property type="entry name" value="CobE/GbiG_C_sf"/>
</dbReference>
<accession>F7NPX1</accession>
<dbReference type="SUPFAM" id="SSF159672">
    <property type="entry name" value="CbiG N-terminal domain-like"/>
    <property type="match status" value="1"/>
</dbReference>
<reference evidence="4 5" key="1">
    <citation type="journal article" date="2011" name="EMBO J.">
        <title>Structural diversity of bacterial flagellar motors.</title>
        <authorList>
            <person name="Chen S."/>
            <person name="Beeby M."/>
            <person name="Murphy G.E."/>
            <person name="Leadbetter J.R."/>
            <person name="Hendrixson D.R."/>
            <person name="Briegel A."/>
            <person name="Li Z."/>
            <person name="Shi J."/>
            <person name="Tocheva E.I."/>
            <person name="Muller A."/>
            <person name="Dobro M.J."/>
            <person name="Jensen G.J."/>
        </authorList>
    </citation>
    <scope>NUCLEOTIDE SEQUENCE [LARGE SCALE GENOMIC DNA]</scope>
    <source>
        <strain evidence="4 5">DSM 6540</strain>
    </source>
</reference>
<evidence type="ECO:0000313" key="4">
    <source>
        <dbReference type="EMBL" id="EGO61962.1"/>
    </source>
</evidence>
<evidence type="ECO:0000259" key="2">
    <source>
        <dbReference type="Pfam" id="PF11760"/>
    </source>
</evidence>
<comment type="caution">
    <text evidence="4">The sequence shown here is derived from an EMBL/GenBank/DDBJ whole genome shotgun (WGS) entry which is preliminary data.</text>
</comment>
<name>F7NPX1_9FIRM</name>
<proteinExistence type="predicted"/>
<dbReference type="EMBL" id="AFGF01000269">
    <property type="protein sequence ID" value="EGO61962.1"/>
    <property type="molecule type" value="Genomic_DNA"/>
</dbReference>
<evidence type="ECO:0000313" key="5">
    <source>
        <dbReference type="Proteomes" id="UP000003240"/>
    </source>
</evidence>
<dbReference type="STRING" id="1009370.ALO_20842"/>
<dbReference type="PANTHER" id="PTHR37477:SF1">
    <property type="entry name" value="COBALT-PRECORRIN-5A HYDROLASE"/>
    <property type="match status" value="1"/>
</dbReference>
<dbReference type="InterPro" id="IPR052553">
    <property type="entry name" value="CbiG_hydrolase"/>
</dbReference>
<dbReference type="InterPro" id="IPR021744">
    <property type="entry name" value="CbiG_N"/>
</dbReference>
<dbReference type="Proteomes" id="UP000003240">
    <property type="component" value="Unassembled WGS sequence"/>
</dbReference>
<dbReference type="OrthoDB" id="9781023at2"/>
<feature type="domain" description="CobE/GbiG C-terminal" evidence="1">
    <location>
        <begin position="233"/>
        <end position="352"/>
    </location>
</feature>
<gene>
    <name evidence="4" type="ORF">ALO_20842</name>
</gene>
<feature type="domain" description="Cobalamin biosynthesis central region" evidence="3">
    <location>
        <begin position="139"/>
        <end position="230"/>
    </location>
</feature>
<dbReference type="Gene3D" id="3.40.50.11220">
    <property type="match status" value="1"/>
</dbReference>
<dbReference type="InterPro" id="IPR021745">
    <property type="entry name" value="CbiG_mid"/>
</dbReference>
<dbReference type="eggNOG" id="COG2073">
    <property type="taxonomic scope" value="Bacteria"/>
</dbReference>
<dbReference type="Pfam" id="PF11760">
    <property type="entry name" value="CbiG_N"/>
    <property type="match status" value="1"/>
</dbReference>
<dbReference type="RefSeq" id="WP_004099719.1">
    <property type="nucleotide sequence ID" value="NZ_AFGF01000269.1"/>
</dbReference>
<dbReference type="Pfam" id="PF01890">
    <property type="entry name" value="CbiG_C"/>
    <property type="match status" value="1"/>
</dbReference>